<dbReference type="GeneID" id="90071172"/>
<feature type="region of interest" description="Disordered" evidence="6">
    <location>
        <begin position="855"/>
        <end position="922"/>
    </location>
</feature>
<organism evidence="8 9">
    <name type="scientific">Saccharomycopsis crataegensis</name>
    <dbReference type="NCBI Taxonomy" id="43959"/>
    <lineage>
        <taxon>Eukaryota</taxon>
        <taxon>Fungi</taxon>
        <taxon>Dikarya</taxon>
        <taxon>Ascomycota</taxon>
        <taxon>Saccharomycotina</taxon>
        <taxon>Saccharomycetes</taxon>
        <taxon>Saccharomycopsidaceae</taxon>
        <taxon>Saccharomycopsis</taxon>
    </lineage>
</organism>
<dbReference type="Pfam" id="PF01602">
    <property type="entry name" value="Adaptin_N"/>
    <property type="match status" value="1"/>
</dbReference>
<evidence type="ECO:0000256" key="5">
    <source>
        <dbReference type="ARBA" id="ARBA00023136"/>
    </source>
</evidence>
<feature type="compositionally biased region" description="Basic and acidic residues" evidence="6">
    <location>
        <begin position="858"/>
        <end position="871"/>
    </location>
</feature>
<evidence type="ECO:0000256" key="4">
    <source>
        <dbReference type="ARBA" id="ARBA00022927"/>
    </source>
</evidence>
<protein>
    <submittedName>
        <fullName evidence="8">Apl6 protein</fullName>
    </submittedName>
</protein>
<dbReference type="RefSeq" id="XP_064850193.1">
    <property type="nucleotide sequence ID" value="XM_064994121.1"/>
</dbReference>
<keyword evidence="4" id="KW-0653">Protein transport</keyword>
<comment type="similarity">
    <text evidence="2">Belongs to the adaptor complexes large subunit family.</text>
</comment>
<dbReference type="GO" id="GO:0030117">
    <property type="term" value="C:membrane coat"/>
    <property type="evidence" value="ECO:0007669"/>
    <property type="project" value="InterPro"/>
</dbReference>
<dbReference type="Proteomes" id="UP001360560">
    <property type="component" value="Unassembled WGS sequence"/>
</dbReference>
<dbReference type="GO" id="GO:0006886">
    <property type="term" value="P:intracellular protein transport"/>
    <property type="evidence" value="ECO:0007669"/>
    <property type="project" value="InterPro"/>
</dbReference>
<evidence type="ECO:0000256" key="1">
    <source>
        <dbReference type="ARBA" id="ARBA00004308"/>
    </source>
</evidence>
<evidence type="ECO:0000313" key="9">
    <source>
        <dbReference type="Proteomes" id="UP001360560"/>
    </source>
</evidence>
<feature type="compositionally biased region" description="Acidic residues" evidence="6">
    <location>
        <begin position="872"/>
        <end position="922"/>
    </location>
</feature>
<keyword evidence="9" id="KW-1185">Reference proteome</keyword>
<dbReference type="PANTHER" id="PTHR11134">
    <property type="entry name" value="ADAPTOR COMPLEX SUBUNIT BETA FAMILY MEMBER"/>
    <property type="match status" value="1"/>
</dbReference>
<evidence type="ECO:0000259" key="7">
    <source>
        <dbReference type="Pfam" id="PF01602"/>
    </source>
</evidence>
<proteinExistence type="inferred from homology"/>
<keyword evidence="5" id="KW-0472">Membrane</keyword>
<dbReference type="EMBL" id="BTFZ01000001">
    <property type="protein sequence ID" value="GMM33193.1"/>
    <property type="molecule type" value="Genomic_DNA"/>
</dbReference>
<dbReference type="InterPro" id="IPR011989">
    <property type="entry name" value="ARM-like"/>
</dbReference>
<reference evidence="8 9" key="1">
    <citation type="journal article" date="2023" name="Elife">
        <title>Identification of key yeast species and microbe-microbe interactions impacting larval growth of Drosophila in the wild.</title>
        <authorList>
            <person name="Mure A."/>
            <person name="Sugiura Y."/>
            <person name="Maeda R."/>
            <person name="Honda K."/>
            <person name="Sakurai N."/>
            <person name="Takahashi Y."/>
            <person name="Watada M."/>
            <person name="Katoh T."/>
            <person name="Gotoh A."/>
            <person name="Gotoh Y."/>
            <person name="Taniguchi I."/>
            <person name="Nakamura K."/>
            <person name="Hayashi T."/>
            <person name="Katayama T."/>
            <person name="Uemura T."/>
            <person name="Hattori Y."/>
        </authorList>
    </citation>
    <scope>NUCLEOTIDE SEQUENCE [LARGE SCALE GENOMIC DNA]</scope>
    <source>
        <strain evidence="8 9">SC-9</strain>
    </source>
</reference>
<accession>A0AAV5QG87</accession>
<dbReference type="GO" id="GO:0016192">
    <property type="term" value="P:vesicle-mediated transport"/>
    <property type="evidence" value="ECO:0007669"/>
    <property type="project" value="InterPro"/>
</dbReference>
<dbReference type="GO" id="GO:0012505">
    <property type="term" value="C:endomembrane system"/>
    <property type="evidence" value="ECO:0007669"/>
    <property type="project" value="UniProtKB-SubCell"/>
</dbReference>
<evidence type="ECO:0000313" key="8">
    <source>
        <dbReference type="EMBL" id="GMM33193.1"/>
    </source>
</evidence>
<feature type="compositionally biased region" description="Polar residues" evidence="6">
    <location>
        <begin position="695"/>
        <end position="706"/>
    </location>
</feature>
<comment type="caution">
    <text evidence="8">The sequence shown here is derived from an EMBL/GenBank/DDBJ whole genome shotgun (WGS) entry which is preliminary data.</text>
</comment>
<evidence type="ECO:0000256" key="6">
    <source>
        <dbReference type="SAM" id="MobiDB-lite"/>
    </source>
</evidence>
<keyword evidence="3" id="KW-0813">Transport</keyword>
<dbReference type="InterPro" id="IPR026739">
    <property type="entry name" value="AP_beta"/>
</dbReference>
<evidence type="ECO:0000256" key="3">
    <source>
        <dbReference type="ARBA" id="ARBA00022448"/>
    </source>
</evidence>
<name>A0AAV5QG87_9ASCO</name>
<dbReference type="Gene3D" id="1.25.10.10">
    <property type="entry name" value="Leucine-rich Repeat Variant"/>
    <property type="match status" value="1"/>
</dbReference>
<feature type="domain" description="Clathrin/coatomer adaptor adaptin-like N-terminal" evidence="7">
    <location>
        <begin position="39"/>
        <end position="622"/>
    </location>
</feature>
<feature type="region of interest" description="Disordered" evidence="6">
    <location>
        <begin position="691"/>
        <end position="710"/>
    </location>
</feature>
<dbReference type="InterPro" id="IPR002553">
    <property type="entry name" value="Clathrin/coatomer_adapt-like_N"/>
</dbReference>
<sequence>MNDPFTTISHMLESAKDLTVEAAASAAAKLADTPNHAKPKEIIKLLNSSFEHEILNGLKVVISYMSTGKDASQFFPYVIKNINNSNLKIRKLIYIYLTRFSETNPDLVLLSINSIQKSLSDKNPQIRALGLRIISSINNPTILSISMLAIKNSVNDLSPMVRRSSAICISKMFKLMANNIDETQKTVLIEQYLNKLMNDSELSVVNSAIIAFNNVCPNNYSMIHPLFRHYCSVLSDFDEWTQIVLINILTNYCRIYLPRPKIINLAGPGEFIYLPDDEFQIINYPVYEAEFHPDLQLFLDSMKNLIYSPNNALILSIIKAFYFLTPAKTLKDYNINTILIRQLQNSPENLQIFKLQIILYVILKKDSIMFQNHFKTFYLLPTDTIQIAKLKLCILSLIINENNIKSIVNELKYYALYSPDDKIAIEATKTIGKCSQINIHWNKKVLQWLLKQVEMVTKDDDVDGKLLCTDRIINECLTVIRYLIQQSPENNVKPIIKLASIIINEKFNLNASAKSSIIWLVGEFTNIIPKFLPDFIRVLVKSFKNEEEIVRSNILLIVCKYYTYDIAQFQLKNPETTLQYYPRDATNVIYNIFNHVINLCKYDNSYDIRDQARMFHQLLSSDRIELANLILQAPKPIPLILISNQPILNNLASPKLNDDFYPGVPKTGGIIGNGQKIIDIAEKKKNQAEEASANVEVSPQPSNKNSFSEKKLNTGLTVPKSVATELYNNGDKGGDFENVLMPCLSSFMTVPQWSDVSKLLPDSIRDTTTTTSQRQQESSLMASGFGNVKAISSSSFLENKYQAETSNHAMSSDTLKRGPHQMQNFNLKNNYKLQSLDEFLSSQDGRMEMISRNKKYLKKADHPKKSSSKIEDNDEDEEYEEDSESEDESEEDESEESEEEEDDDEYSDSDSDSEDESAQMLK</sequence>
<evidence type="ECO:0000256" key="2">
    <source>
        <dbReference type="ARBA" id="ARBA00006613"/>
    </source>
</evidence>
<gene>
    <name evidence="8" type="ORF">DASC09_005180</name>
</gene>
<dbReference type="AlphaFoldDB" id="A0AAV5QG87"/>
<dbReference type="InterPro" id="IPR016024">
    <property type="entry name" value="ARM-type_fold"/>
</dbReference>
<comment type="subcellular location">
    <subcellularLocation>
        <location evidence="1">Endomembrane system</location>
    </subcellularLocation>
</comment>
<dbReference type="SUPFAM" id="SSF48371">
    <property type="entry name" value="ARM repeat"/>
    <property type="match status" value="1"/>
</dbReference>